<dbReference type="EMBL" id="DAKRPA010000047">
    <property type="protein sequence ID" value="DBA01456.1"/>
    <property type="molecule type" value="Genomic_DNA"/>
</dbReference>
<name>A0AAV2Z586_9STRA</name>
<keyword evidence="1" id="KW-0812">Transmembrane</keyword>
<comment type="caution">
    <text evidence="2">The sequence shown here is derived from an EMBL/GenBank/DDBJ whole genome shotgun (WGS) entry which is preliminary data.</text>
</comment>
<reference evidence="2" key="2">
    <citation type="journal article" date="2023" name="Microbiol Resour">
        <title>Decontamination and Annotation of the Draft Genome Sequence of the Oomycete Lagenidium giganteum ARSEF 373.</title>
        <authorList>
            <person name="Morgan W.R."/>
            <person name="Tartar A."/>
        </authorList>
    </citation>
    <scope>NUCLEOTIDE SEQUENCE</scope>
    <source>
        <strain evidence="2">ARSEF 373</strain>
    </source>
</reference>
<keyword evidence="3" id="KW-1185">Reference proteome</keyword>
<evidence type="ECO:0000313" key="2">
    <source>
        <dbReference type="EMBL" id="DBA01456.1"/>
    </source>
</evidence>
<dbReference type="Proteomes" id="UP001146120">
    <property type="component" value="Unassembled WGS sequence"/>
</dbReference>
<evidence type="ECO:0000256" key="1">
    <source>
        <dbReference type="SAM" id="Phobius"/>
    </source>
</evidence>
<feature type="transmembrane region" description="Helical" evidence="1">
    <location>
        <begin position="151"/>
        <end position="171"/>
    </location>
</feature>
<feature type="transmembrane region" description="Helical" evidence="1">
    <location>
        <begin position="226"/>
        <end position="243"/>
    </location>
</feature>
<feature type="transmembrane region" description="Helical" evidence="1">
    <location>
        <begin position="200"/>
        <end position="220"/>
    </location>
</feature>
<proteinExistence type="predicted"/>
<keyword evidence="1" id="KW-0472">Membrane</keyword>
<keyword evidence="1" id="KW-1133">Transmembrane helix</keyword>
<reference evidence="2" key="1">
    <citation type="submission" date="2022-11" db="EMBL/GenBank/DDBJ databases">
        <authorList>
            <person name="Morgan W.R."/>
            <person name="Tartar A."/>
        </authorList>
    </citation>
    <scope>NUCLEOTIDE SEQUENCE</scope>
    <source>
        <strain evidence="2">ARSEF 373</strain>
    </source>
</reference>
<organism evidence="2 3">
    <name type="scientific">Lagenidium giganteum</name>
    <dbReference type="NCBI Taxonomy" id="4803"/>
    <lineage>
        <taxon>Eukaryota</taxon>
        <taxon>Sar</taxon>
        <taxon>Stramenopiles</taxon>
        <taxon>Oomycota</taxon>
        <taxon>Peronosporomycetes</taxon>
        <taxon>Pythiales</taxon>
        <taxon>Pythiaceae</taxon>
    </lineage>
</organism>
<accession>A0AAV2Z586</accession>
<sequence>MCSKRKFDPDWISENEVAKDTTLCLIKIEKGISSYLGQTPRGELYYNPGTVAVLTRSVLGNGLLSTVPATDEYNGGIVLSAAPWDTCPAYLCKGTLDLDTSVGMRWQGLGKVALTWTPSSLVFLNAMTLWSMTMYYGLAQLLYLPRSSVRVIPVLMSKSMVGVAVLCFACYGNRNVQVLTTYLSLDKVTKLNSEPYRLSGPLMIASVIGIMSSTAIQIIFNPYLAVPSFVLTIVSVANFFIIFHPRSLRVPLPISHAPQAVCAGYIKCMLRLQCREENFLPFSDHCSLCRTAWIRCCGSAWAMPEGARINTQKQSLNFARRQVNASVDDISKRMRVCVTRWTCDGRFWSPPLQQLHPR</sequence>
<protein>
    <submittedName>
        <fullName evidence="2">Uncharacterized protein</fullName>
    </submittedName>
</protein>
<gene>
    <name evidence="2" type="ORF">N0F65_005575</name>
</gene>
<evidence type="ECO:0000313" key="3">
    <source>
        <dbReference type="Proteomes" id="UP001146120"/>
    </source>
</evidence>
<feature type="transmembrane region" description="Helical" evidence="1">
    <location>
        <begin position="121"/>
        <end position="139"/>
    </location>
</feature>
<dbReference type="AlphaFoldDB" id="A0AAV2Z586"/>